<dbReference type="GO" id="GO:0004176">
    <property type="term" value="F:ATP-dependent peptidase activity"/>
    <property type="evidence" value="ECO:0007669"/>
    <property type="project" value="UniProtKB-UniRule"/>
</dbReference>
<feature type="region of interest" description="Disordered" evidence="2">
    <location>
        <begin position="1"/>
        <end position="23"/>
    </location>
</feature>
<dbReference type="InterPro" id="IPR036034">
    <property type="entry name" value="PDZ_sf"/>
</dbReference>
<keyword evidence="3" id="KW-0812">Transmembrane</keyword>
<keyword evidence="1" id="KW-0378">Hydrolase</keyword>
<name>A0AAJ6ANK8_9MICC</name>
<feature type="transmembrane region" description="Helical" evidence="3">
    <location>
        <begin position="33"/>
        <end position="56"/>
    </location>
</feature>
<evidence type="ECO:0000256" key="2">
    <source>
        <dbReference type="SAM" id="MobiDB-lite"/>
    </source>
</evidence>
<keyword evidence="6" id="KW-1185">Reference proteome</keyword>
<dbReference type="InterPro" id="IPR027065">
    <property type="entry name" value="Lon_Prtase"/>
</dbReference>
<dbReference type="GO" id="GO:0005524">
    <property type="term" value="F:ATP binding"/>
    <property type="evidence" value="ECO:0007669"/>
    <property type="project" value="InterPro"/>
</dbReference>
<feature type="domain" description="Lon proteolytic" evidence="4">
    <location>
        <begin position="265"/>
        <end position="363"/>
    </location>
</feature>
<organism evidence="5 6">
    <name type="scientific">Auritidibacter ignavus</name>
    <dbReference type="NCBI Taxonomy" id="678932"/>
    <lineage>
        <taxon>Bacteria</taxon>
        <taxon>Bacillati</taxon>
        <taxon>Actinomycetota</taxon>
        <taxon>Actinomycetes</taxon>
        <taxon>Micrococcales</taxon>
        <taxon>Micrococcaceae</taxon>
        <taxon>Auritidibacter</taxon>
    </lineage>
</organism>
<evidence type="ECO:0000256" key="1">
    <source>
        <dbReference type="PROSITE-ProRule" id="PRU01122"/>
    </source>
</evidence>
<dbReference type="EMBL" id="CP122566">
    <property type="protein sequence ID" value="WGH93280.1"/>
    <property type="molecule type" value="Genomic_DNA"/>
</dbReference>
<dbReference type="GO" id="GO:0006508">
    <property type="term" value="P:proteolysis"/>
    <property type="evidence" value="ECO:0007669"/>
    <property type="project" value="UniProtKB-KW"/>
</dbReference>
<feature type="active site" evidence="1">
    <location>
        <position position="270"/>
    </location>
</feature>
<accession>A0AAJ6ANK8</accession>
<feature type="active site" evidence="1">
    <location>
        <position position="315"/>
    </location>
</feature>
<evidence type="ECO:0000313" key="6">
    <source>
        <dbReference type="Proteomes" id="UP001224674"/>
    </source>
</evidence>
<comment type="catalytic activity">
    <reaction evidence="1">
        <text>Hydrolysis of proteins in presence of ATP.</text>
        <dbReference type="EC" id="3.4.21.53"/>
    </reaction>
</comment>
<dbReference type="InterPro" id="IPR014721">
    <property type="entry name" value="Ribsml_uS5_D2-typ_fold_subgr"/>
</dbReference>
<dbReference type="SUPFAM" id="SSF50156">
    <property type="entry name" value="PDZ domain-like"/>
    <property type="match status" value="1"/>
</dbReference>
<protein>
    <recommendedName>
        <fullName evidence="1">endopeptidase La</fullName>
        <ecNumber evidence="1">3.4.21.53</ecNumber>
    </recommendedName>
</protein>
<dbReference type="InterPro" id="IPR020568">
    <property type="entry name" value="Ribosomal_Su5_D2-typ_SF"/>
</dbReference>
<keyword evidence="1" id="KW-0645">Protease</keyword>
<dbReference type="Gene3D" id="3.30.230.10">
    <property type="match status" value="1"/>
</dbReference>
<dbReference type="EC" id="3.4.21.53" evidence="1"/>
<keyword evidence="3" id="KW-1133">Transmembrane helix</keyword>
<comment type="similarity">
    <text evidence="1">Belongs to the peptidase S16 family.</text>
</comment>
<keyword evidence="3" id="KW-0472">Membrane</keyword>
<dbReference type="Proteomes" id="UP001224674">
    <property type="component" value="Chromosome"/>
</dbReference>
<evidence type="ECO:0000259" key="4">
    <source>
        <dbReference type="PROSITE" id="PS51786"/>
    </source>
</evidence>
<evidence type="ECO:0000256" key="3">
    <source>
        <dbReference type="SAM" id="Phobius"/>
    </source>
</evidence>
<dbReference type="Gene3D" id="2.30.42.10">
    <property type="match status" value="1"/>
</dbReference>
<dbReference type="InterPro" id="IPR008269">
    <property type="entry name" value="Lon_proteolytic"/>
</dbReference>
<dbReference type="RefSeq" id="WP_110098580.1">
    <property type="nucleotide sequence ID" value="NZ_CP122561.1"/>
</dbReference>
<dbReference type="PANTHER" id="PTHR10046">
    <property type="entry name" value="ATP DEPENDENT LON PROTEASE FAMILY MEMBER"/>
    <property type="match status" value="1"/>
</dbReference>
<dbReference type="GO" id="GO:0030163">
    <property type="term" value="P:protein catabolic process"/>
    <property type="evidence" value="ECO:0007669"/>
    <property type="project" value="InterPro"/>
</dbReference>
<proteinExistence type="inferred from homology"/>
<dbReference type="GO" id="GO:0004252">
    <property type="term" value="F:serine-type endopeptidase activity"/>
    <property type="evidence" value="ECO:0007669"/>
    <property type="project" value="UniProtKB-UniRule"/>
</dbReference>
<keyword evidence="1" id="KW-0720">Serine protease</keyword>
<gene>
    <name evidence="5" type="ORF">QDX21_00205</name>
</gene>
<sequence length="375" mass="39795">MSLSPDDLTPLRVNDSADVRPESPREVKRRRMVWISGLLLAAALLAGVVFPVSYVAEHPGPTVNTIGDVDLGEGEEPVLSIEGTETYPVDGALDMTTVSVQGPPTGATFAIDVLFGWMFPHVSLTPSATVYPSNVSSSEVQETNTVAMNTSQSWAMAAALEYLEIDYTQHLFVHDFAEGAEATDLLRRGDQVIAANGHPITGLQGLKDAVDDSAPEPVTLTIERDGEQHKIDVPVTEAEDGSYQIGIYLDSEFDFPYDFEVSLGDVGGASAGMMFALGIIEKLTEENLVDGDHIAGTGTIDPDGTVGPIGGILQKVYGAQRSGATVFLAPEANCPELDDKVPDGITVYSVSSLEQAVEIVKSHDTPEAENVTTCG</sequence>
<dbReference type="SUPFAM" id="SSF54211">
    <property type="entry name" value="Ribosomal protein S5 domain 2-like"/>
    <property type="match status" value="1"/>
</dbReference>
<dbReference type="GeneID" id="83694468"/>
<dbReference type="AlphaFoldDB" id="A0AAJ6ANK8"/>
<dbReference type="Pfam" id="PF05362">
    <property type="entry name" value="Lon_C"/>
    <property type="match status" value="1"/>
</dbReference>
<evidence type="ECO:0000313" key="5">
    <source>
        <dbReference type="EMBL" id="WGH93280.1"/>
    </source>
</evidence>
<reference evidence="5 6" key="1">
    <citation type="submission" date="2023-03" db="EMBL/GenBank/DDBJ databases">
        <title>Complete genome sequences of several Auritidibacter ignavus strains isolated from ear infections.</title>
        <authorList>
            <person name="Baehr T."/>
            <person name="Baumhoegger A.M."/>
        </authorList>
    </citation>
    <scope>NUCLEOTIDE SEQUENCE [LARGE SCALE GENOMIC DNA]</scope>
    <source>
        <strain evidence="5 6">BABAE-6</strain>
    </source>
</reference>
<dbReference type="PROSITE" id="PS51786">
    <property type="entry name" value="LON_PROTEOLYTIC"/>
    <property type="match status" value="1"/>
</dbReference>